<dbReference type="EMBL" id="JAACNO010000143">
    <property type="protein sequence ID" value="KAF4149648.1"/>
    <property type="molecule type" value="Genomic_DNA"/>
</dbReference>
<proteinExistence type="predicted"/>
<accession>A0A8S9VG53</accession>
<organism evidence="1 3">
    <name type="scientific">Phytophthora infestans</name>
    <name type="common">Potato late blight agent</name>
    <name type="synonym">Botrytis infestans</name>
    <dbReference type="NCBI Taxonomy" id="4787"/>
    <lineage>
        <taxon>Eukaryota</taxon>
        <taxon>Sar</taxon>
        <taxon>Stramenopiles</taxon>
        <taxon>Oomycota</taxon>
        <taxon>Peronosporomycetes</taxon>
        <taxon>Peronosporales</taxon>
        <taxon>Peronosporaceae</taxon>
        <taxon>Phytophthora</taxon>
    </lineage>
</organism>
<evidence type="ECO:0000313" key="1">
    <source>
        <dbReference type="EMBL" id="KAF4149648.1"/>
    </source>
</evidence>
<name>A0A8S9VG53_PHYIN</name>
<evidence type="ECO:0000313" key="2">
    <source>
        <dbReference type="EMBL" id="KAF4150792.1"/>
    </source>
</evidence>
<comment type="caution">
    <text evidence="1">The sequence shown here is derived from an EMBL/GenBank/DDBJ whole genome shotgun (WGS) entry which is preliminary data.</text>
</comment>
<dbReference type="AlphaFoldDB" id="A0A8S9VG53"/>
<evidence type="ECO:0000313" key="3">
    <source>
        <dbReference type="Proteomes" id="UP000704712"/>
    </source>
</evidence>
<gene>
    <name evidence="2" type="ORF">GN958_ATG00015</name>
    <name evidence="1" type="ORF">GN958_ATG01162</name>
</gene>
<dbReference type="EMBL" id="JAACNO010000007">
    <property type="protein sequence ID" value="KAF4150792.1"/>
    <property type="molecule type" value="Genomic_DNA"/>
</dbReference>
<protein>
    <submittedName>
        <fullName evidence="1">Uncharacterized protein</fullName>
    </submittedName>
</protein>
<sequence>MENTLCNLIEALQSKDSGCIRAACSLHQLVHGGFGPNVSTAVSTSVSTAAASGSSFMSESRERASSKMTNVSFSNIDNFFRGTSIRQAISAIIQQAFSSRLSRRGWPRQQVEPQCQSELVLSCLWRIKEHSVMISKNVRGLDESPRSCESLAGFLSMIFPLVPSNEGSSGSRCVTERGRRRRLSFVPENPMLFAPAARNPRHSGQTLRGLL</sequence>
<dbReference type="Proteomes" id="UP000704712">
    <property type="component" value="Unassembled WGS sequence"/>
</dbReference>
<reference evidence="1" key="1">
    <citation type="submission" date="2020-03" db="EMBL/GenBank/DDBJ databases">
        <title>Hybrid Assembly of Korean Phytophthora infestans isolates.</title>
        <authorList>
            <person name="Prokchorchik M."/>
            <person name="Lee Y."/>
            <person name="Seo J."/>
            <person name="Cho J.-H."/>
            <person name="Park Y.-E."/>
            <person name="Jang D.-C."/>
            <person name="Im J.-S."/>
            <person name="Choi J.-G."/>
            <person name="Park H.-J."/>
            <person name="Lee G.-B."/>
            <person name="Lee Y.-G."/>
            <person name="Hong S.-Y."/>
            <person name="Cho K."/>
            <person name="Sohn K.H."/>
        </authorList>
    </citation>
    <scope>NUCLEOTIDE SEQUENCE</scope>
    <source>
        <strain evidence="1">KR_2_A2</strain>
    </source>
</reference>